<feature type="transmembrane region" description="Helical" evidence="9">
    <location>
        <begin position="358"/>
        <end position="382"/>
    </location>
</feature>
<comment type="subcellular location">
    <subcellularLocation>
        <location evidence="1">Cell membrane</location>
        <topology evidence="1">Multi-pass membrane protein</topology>
    </subcellularLocation>
</comment>
<feature type="transmembrane region" description="Helical" evidence="9">
    <location>
        <begin position="147"/>
        <end position="170"/>
    </location>
</feature>
<feature type="transmembrane region" description="Helical" evidence="9">
    <location>
        <begin position="21"/>
        <end position="39"/>
    </location>
</feature>
<sequence length="740" mass="78462">MGESTPGTDQDGPAVRLNKPVFYGSAAGVLLVAAWAVLAPGSAEAAIGAAVGVIASGFGWFYVLVATVVLAFVLFLACSRYGSIKLGPDHSRPDFSNLSWASMLFAAGIGTDLMFFSVAEPVTQFVAPPVGEPGTVAAAREATVWTLFHYGLTGWGMYALMGIALAYFAYRRELPLSIRSALYPLIGRRVFGRVGHAVDLAAVLGTIFGVATSLGIAVVLLNVGLNVVFGVPQGLAAQVGLVVVAVVIATVSAVSGVDKGIKRLSELNVVATLVLALFVLVTGRTGFLLNAMVTNLGDYLSSFPTLTMETFAFEQADPAVGEWLNLWTLFFWAWWIAWASFVGLFLARISRGRTIRQFVVGTLVIPFFYILFWISIFGNAALDSVRSGDTELAEAALESPEEGFYQLLAQYPWFPFLAGLATLTGLLFYVTSADSGALVMANLSSYRRTARDDASPAVRVFWAAATGLLTLGMLFVGGITTLQNATVVMGLPFAFVMVLVMLGLWKALRVERHRLESRRASLPALLSGRSSGRDPGRSPAGDDAGSGWRERLRRSMGHADSRRADLFLSGTATTVLSDVAAELRGQGVAARVRRCSDEAAPEVEPGEQRPDGMAPLELVADVHPSMPFVYRLVPRVTGLPRWSPGPDGDGAAGPATGPERDGATGAAGAPAAGGSLPAAAGVATDEPADFTDHHRVEVHLQGGGQGYTVLGYGYGQLVDDVLDQYEQHLELLRLEREAAP</sequence>
<evidence type="ECO:0000256" key="9">
    <source>
        <dbReference type="SAM" id="Phobius"/>
    </source>
</evidence>
<feature type="transmembrane region" description="Helical" evidence="9">
    <location>
        <begin position="198"/>
        <end position="223"/>
    </location>
</feature>
<dbReference type="NCBIfam" id="NF007399">
    <property type="entry name" value="PRK09928.1"/>
    <property type="match status" value="1"/>
</dbReference>
<keyword evidence="11" id="KW-1185">Reference proteome</keyword>
<keyword evidence="5 9" id="KW-0812">Transmembrane</keyword>
<evidence type="ECO:0000256" key="8">
    <source>
        <dbReference type="SAM" id="MobiDB-lite"/>
    </source>
</evidence>
<dbReference type="Pfam" id="PF02028">
    <property type="entry name" value="BCCT"/>
    <property type="match status" value="1"/>
</dbReference>
<feature type="transmembrane region" description="Helical" evidence="9">
    <location>
        <begin position="45"/>
        <end position="77"/>
    </location>
</feature>
<gene>
    <name evidence="10" type="primary">betT</name>
    <name evidence="10" type="ORF">WJX68_01385</name>
</gene>
<evidence type="ECO:0000256" key="7">
    <source>
        <dbReference type="ARBA" id="ARBA00023136"/>
    </source>
</evidence>
<evidence type="ECO:0000256" key="1">
    <source>
        <dbReference type="ARBA" id="ARBA00004651"/>
    </source>
</evidence>
<feature type="transmembrane region" description="Helical" evidence="9">
    <location>
        <begin position="413"/>
        <end position="439"/>
    </location>
</feature>
<dbReference type="PANTHER" id="PTHR30047:SF7">
    <property type="entry name" value="HIGH-AFFINITY CHOLINE TRANSPORT PROTEIN"/>
    <property type="match status" value="1"/>
</dbReference>
<keyword evidence="7 9" id="KW-0472">Membrane</keyword>
<dbReference type="InterPro" id="IPR000060">
    <property type="entry name" value="BCCT_transptr"/>
</dbReference>
<feature type="transmembrane region" description="Helical" evidence="9">
    <location>
        <begin position="269"/>
        <end position="293"/>
    </location>
</feature>
<feature type="transmembrane region" description="Helical" evidence="9">
    <location>
        <begin position="98"/>
        <end position="119"/>
    </location>
</feature>
<feature type="transmembrane region" description="Helical" evidence="9">
    <location>
        <begin position="460"/>
        <end position="479"/>
    </location>
</feature>
<feature type="region of interest" description="Disordered" evidence="8">
    <location>
        <begin position="641"/>
        <end position="679"/>
    </location>
</feature>
<evidence type="ECO:0000313" key="10">
    <source>
        <dbReference type="EMBL" id="MEJ8277569.1"/>
    </source>
</evidence>
<keyword evidence="4" id="KW-1003">Cell membrane</keyword>
<feature type="transmembrane region" description="Helical" evidence="9">
    <location>
        <begin position="326"/>
        <end position="346"/>
    </location>
</feature>
<evidence type="ECO:0000256" key="3">
    <source>
        <dbReference type="ARBA" id="ARBA00022448"/>
    </source>
</evidence>
<reference evidence="10 11" key="1">
    <citation type="submission" date="2024-03" db="EMBL/GenBank/DDBJ databases">
        <title>Draft genome sequence of Pseudonocardia sp. DW16-2.</title>
        <authorList>
            <person name="Duangmal K."/>
        </authorList>
    </citation>
    <scope>NUCLEOTIDE SEQUENCE [LARGE SCALE GENOMIC DNA]</scope>
    <source>
        <strain evidence="10 11">DW16-2</strain>
    </source>
</reference>
<accession>A0ABU8T0S9</accession>
<feature type="transmembrane region" description="Helical" evidence="9">
    <location>
        <begin position="485"/>
        <end position="505"/>
    </location>
</feature>
<protein>
    <submittedName>
        <fullName evidence="10">Choline BCCT transporter BetT</fullName>
    </submittedName>
</protein>
<evidence type="ECO:0000256" key="2">
    <source>
        <dbReference type="ARBA" id="ARBA00005658"/>
    </source>
</evidence>
<keyword evidence="6 9" id="KW-1133">Transmembrane helix</keyword>
<feature type="region of interest" description="Disordered" evidence="8">
    <location>
        <begin position="592"/>
        <end position="612"/>
    </location>
</feature>
<dbReference type="PANTHER" id="PTHR30047">
    <property type="entry name" value="HIGH-AFFINITY CHOLINE TRANSPORT PROTEIN-RELATED"/>
    <property type="match status" value="1"/>
</dbReference>
<comment type="caution">
    <text evidence="10">The sequence shown here is derived from an EMBL/GenBank/DDBJ whole genome shotgun (WGS) entry which is preliminary data.</text>
</comment>
<dbReference type="Proteomes" id="UP001364211">
    <property type="component" value="Unassembled WGS sequence"/>
</dbReference>
<dbReference type="NCBIfam" id="TIGR00842">
    <property type="entry name" value="bcct"/>
    <property type="match status" value="1"/>
</dbReference>
<feature type="compositionally biased region" description="Low complexity" evidence="8">
    <location>
        <begin position="652"/>
        <end position="679"/>
    </location>
</feature>
<name>A0ABU8T0S9_9PSEU</name>
<feature type="region of interest" description="Disordered" evidence="8">
    <location>
        <begin position="526"/>
        <end position="548"/>
    </location>
</feature>
<evidence type="ECO:0000256" key="4">
    <source>
        <dbReference type="ARBA" id="ARBA00022475"/>
    </source>
</evidence>
<evidence type="ECO:0000256" key="5">
    <source>
        <dbReference type="ARBA" id="ARBA00022692"/>
    </source>
</evidence>
<dbReference type="EMBL" id="JBBJUP010000001">
    <property type="protein sequence ID" value="MEJ8277569.1"/>
    <property type="molecule type" value="Genomic_DNA"/>
</dbReference>
<evidence type="ECO:0000313" key="11">
    <source>
        <dbReference type="Proteomes" id="UP001364211"/>
    </source>
</evidence>
<keyword evidence="3" id="KW-0813">Transport</keyword>
<organism evidence="10 11">
    <name type="scientific">Pseudonocardia spirodelae</name>
    <dbReference type="NCBI Taxonomy" id="3133431"/>
    <lineage>
        <taxon>Bacteria</taxon>
        <taxon>Bacillati</taxon>
        <taxon>Actinomycetota</taxon>
        <taxon>Actinomycetes</taxon>
        <taxon>Pseudonocardiales</taxon>
        <taxon>Pseudonocardiaceae</taxon>
        <taxon>Pseudonocardia</taxon>
    </lineage>
</organism>
<dbReference type="RefSeq" id="WP_340285632.1">
    <property type="nucleotide sequence ID" value="NZ_JBBJUP010000001.1"/>
</dbReference>
<comment type="similarity">
    <text evidence="2">Belongs to the BCCT transporter (TC 2.A.15) family.</text>
</comment>
<proteinExistence type="inferred from homology"/>
<evidence type="ECO:0000256" key="6">
    <source>
        <dbReference type="ARBA" id="ARBA00022989"/>
    </source>
</evidence>
<feature type="transmembrane region" description="Helical" evidence="9">
    <location>
        <begin position="235"/>
        <end position="257"/>
    </location>
</feature>